<feature type="non-terminal residue" evidence="2">
    <location>
        <position position="1"/>
    </location>
</feature>
<reference evidence="3" key="1">
    <citation type="submission" date="2017-03" db="EMBL/GenBank/DDBJ databases">
        <title>Phytopthora megakarya and P. palmivora, two closely related causual agents of cacao black pod achieved similar genome size and gene model numbers by different mechanisms.</title>
        <authorList>
            <person name="Ali S."/>
            <person name="Shao J."/>
            <person name="Larry D.J."/>
            <person name="Kronmiller B."/>
            <person name="Shen D."/>
            <person name="Strem M.D."/>
            <person name="Melnick R.L."/>
            <person name="Guiltinan M.J."/>
            <person name="Tyler B.M."/>
            <person name="Meinhardt L.W."/>
            <person name="Bailey B.A."/>
        </authorList>
    </citation>
    <scope>NUCLEOTIDE SEQUENCE [LARGE SCALE GENOMIC DNA]</scope>
    <source>
        <strain evidence="3">zdho120</strain>
    </source>
</reference>
<evidence type="ECO:0000313" key="2">
    <source>
        <dbReference type="EMBL" id="OWY91984.1"/>
    </source>
</evidence>
<dbReference type="EMBL" id="NBNE01019032">
    <property type="protein sequence ID" value="OWY91984.1"/>
    <property type="molecule type" value="Genomic_DNA"/>
</dbReference>
<evidence type="ECO:0000313" key="3">
    <source>
        <dbReference type="Proteomes" id="UP000198211"/>
    </source>
</evidence>
<gene>
    <name evidence="2" type="ORF">PHMEG_00039192</name>
</gene>
<feature type="region of interest" description="Disordered" evidence="1">
    <location>
        <begin position="27"/>
        <end position="112"/>
    </location>
</feature>
<proteinExistence type="predicted"/>
<feature type="compositionally biased region" description="Basic and acidic residues" evidence="1">
    <location>
        <begin position="39"/>
        <end position="77"/>
    </location>
</feature>
<protein>
    <recommendedName>
        <fullName evidence="4">Eukaryotic/viral aspartic protease</fullName>
    </recommendedName>
</protein>
<sequence length="190" mass="21641">RDDTLLRKEKELYECWLAEQPPAVERPEYTTPARILTRPTKDSVATKESTRDLPGSDDRGDDMNSHCRVTMRDEREASVAAGVDEETREELHTHPTEFSDVEEDEEDPAGNSVNMLELAYISAMHEIEADIGVGNQDNDEDWYEHIPNEMELADYAHELAFLPDLTEPSSTVLDYTGPNVVNEKCESERR</sequence>
<keyword evidence="3" id="KW-1185">Reference proteome</keyword>
<dbReference type="AlphaFoldDB" id="A0A225UFX7"/>
<evidence type="ECO:0008006" key="4">
    <source>
        <dbReference type="Google" id="ProtNLM"/>
    </source>
</evidence>
<accession>A0A225UFX7</accession>
<feature type="compositionally biased region" description="Acidic residues" evidence="1">
    <location>
        <begin position="99"/>
        <end position="108"/>
    </location>
</feature>
<evidence type="ECO:0000256" key="1">
    <source>
        <dbReference type="SAM" id="MobiDB-lite"/>
    </source>
</evidence>
<comment type="caution">
    <text evidence="2">The sequence shown here is derived from an EMBL/GenBank/DDBJ whole genome shotgun (WGS) entry which is preliminary data.</text>
</comment>
<dbReference type="Proteomes" id="UP000198211">
    <property type="component" value="Unassembled WGS sequence"/>
</dbReference>
<organism evidence="2 3">
    <name type="scientific">Phytophthora megakarya</name>
    <dbReference type="NCBI Taxonomy" id="4795"/>
    <lineage>
        <taxon>Eukaryota</taxon>
        <taxon>Sar</taxon>
        <taxon>Stramenopiles</taxon>
        <taxon>Oomycota</taxon>
        <taxon>Peronosporomycetes</taxon>
        <taxon>Peronosporales</taxon>
        <taxon>Peronosporaceae</taxon>
        <taxon>Phytophthora</taxon>
    </lineage>
</organism>
<dbReference type="OrthoDB" id="125656at2759"/>
<name>A0A225UFX7_9STRA</name>